<dbReference type="InterPro" id="IPR054635">
    <property type="entry name" value="PA1571-like"/>
</dbReference>
<protein>
    <recommendedName>
        <fullName evidence="3">Multifunctional fatty acid oxidation complex subunit alpha</fullName>
    </recommendedName>
</protein>
<proteinExistence type="predicted"/>
<gene>
    <name evidence="1" type="ORF">PLUA15_240254</name>
</gene>
<organism evidence="1 2">
    <name type="scientific">Pseudomonas lundensis</name>
    <dbReference type="NCBI Taxonomy" id="86185"/>
    <lineage>
        <taxon>Bacteria</taxon>
        <taxon>Pseudomonadati</taxon>
        <taxon>Pseudomonadota</taxon>
        <taxon>Gammaproteobacteria</taxon>
        <taxon>Pseudomonadales</taxon>
        <taxon>Pseudomonadaceae</taxon>
        <taxon>Pseudomonas</taxon>
    </lineage>
</organism>
<name>A0AAX2H7X2_9PSED</name>
<dbReference type="EMBL" id="OBKZ01000017">
    <property type="protein sequence ID" value="SOB52841.1"/>
    <property type="molecule type" value="Genomic_DNA"/>
</dbReference>
<evidence type="ECO:0008006" key="3">
    <source>
        <dbReference type="Google" id="ProtNLM"/>
    </source>
</evidence>
<dbReference type="AlphaFoldDB" id="A0AAX2H7X2"/>
<evidence type="ECO:0000313" key="2">
    <source>
        <dbReference type="Proteomes" id="UP000219564"/>
    </source>
</evidence>
<dbReference type="RefSeq" id="WP_047275201.1">
    <property type="nucleotide sequence ID" value="NZ_CAUQZS010000014.1"/>
</dbReference>
<dbReference type="Proteomes" id="UP000219564">
    <property type="component" value="Unassembled WGS sequence"/>
</dbReference>
<accession>A0AAX2H7X2</accession>
<comment type="caution">
    <text evidence="1">The sequence shown here is derived from an EMBL/GenBank/DDBJ whole genome shotgun (WGS) entry which is preliminary data.</text>
</comment>
<reference evidence="1 2" key="1">
    <citation type="submission" date="2017-08" db="EMBL/GenBank/DDBJ databases">
        <authorList>
            <person name="Chaillou S."/>
        </authorList>
    </citation>
    <scope>NUCLEOTIDE SEQUENCE [LARGE SCALE GENOMIC DNA]</scope>
    <source>
        <strain evidence="1 2">MFPA15A1205</strain>
    </source>
</reference>
<sequence>MDLQHNVQSVPVIRTQPNQSVGCAIIDAQGKEVEITEAMIQQACEELDKRLVTPKHKN</sequence>
<evidence type="ECO:0000313" key="1">
    <source>
        <dbReference type="EMBL" id="SOB52841.1"/>
    </source>
</evidence>
<dbReference type="NCBIfam" id="NF045613">
    <property type="entry name" value="PA1571_fam"/>
    <property type="match status" value="1"/>
</dbReference>
<dbReference type="GeneID" id="61880145"/>